<name>A0AAW1SZD0_9CHLO</name>
<keyword evidence="3" id="KW-1185">Reference proteome</keyword>
<feature type="non-terminal residue" evidence="2">
    <location>
        <position position="1"/>
    </location>
</feature>
<feature type="compositionally biased region" description="Basic and acidic residues" evidence="1">
    <location>
        <begin position="1"/>
        <end position="13"/>
    </location>
</feature>
<gene>
    <name evidence="2" type="ORF">WJX84_003737</name>
</gene>
<comment type="caution">
    <text evidence="2">The sequence shown here is derived from an EMBL/GenBank/DDBJ whole genome shotgun (WGS) entry which is preliminary data.</text>
</comment>
<evidence type="ECO:0000313" key="2">
    <source>
        <dbReference type="EMBL" id="KAK9862570.1"/>
    </source>
</evidence>
<evidence type="ECO:0000313" key="3">
    <source>
        <dbReference type="Proteomes" id="UP001485043"/>
    </source>
</evidence>
<organism evidence="2 3">
    <name type="scientific">Apatococcus fuscideae</name>
    <dbReference type="NCBI Taxonomy" id="2026836"/>
    <lineage>
        <taxon>Eukaryota</taxon>
        <taxon>Viridiplantae</taxon>
        <taxon>Chlorophyta</taxon>
        <taxon>core chlorophytes</taxon>
        <taxon>Trebouxiophyceae</taxon>
        <taxon>Chlorellales</taxon>
        <taxon>Chlorellaceae</taxon>
        <taxon>Apatococcus</taxon>
    </lineage>
</organism>
<dbReference type="Proteomes" id="UP001485043">
    <property type="component" value="Unassembled WGS sequence"/>
</dbReference>
<reference evidence="2 3" key="1">
    <citation type="journal article" date="2024" name="Nat. Commun.">
        <title>Phylogenomics reveals the evolutionary origins of lichenization in chlorophyte algae.</title>
        <authorList>
            <person name="Puginier C."/>
            <person name="Libourel C."/>
            <person name="Otte J."/>
            <person name="Skaloud P."/>
            <person name="Haon M."/>
            <person name="Grisel S."/>
            <person name="Petersen M."/>
            <person name="Berrin J.G."/>
            <person name="Delaux P.M."/>
            <person name="Dal Grande F."/>
            <person name="Keller J."/>
        </authorList>
    </citation>
    <scope>NUCLEOTIDE SEQUENCE [LARGE SCALE GENOMIC DNA]</scope>
    <source>
        <strain evidence="2 3">SAG 2523</strain>
    </source>
</reference>
<proteinExistence type="predicted"/>
<accession>A0AAW1SZD0</accession>
<protein>
    <submittedName>
        <fullName evidence="2">Uncharacterized protein</fullName>
    </submittedName>
</protein>
<feature type="region of interest" description="Disordered" evidence="1">
    <location>
        <begin position="1"/>
        <end position="53"/>
    </location>
</feature>
<evidence type="ECO:0000256" key="1">
    <source>
        <dbReference type="SAM" id="MobiDB-lite"/>
    </source>
</evidence>
<dbReference type="AlphaFoldDB" id="A0AAW1SZD0"/>
<dbReference type="EMBL" id="JALJOV010000586">
    <property type="protein sequence ID" value="KAK9862570.1"/>
    <property type="molecule type" value="Genomic_DNA"/>
</dbReference>
<sequence>ALSGGEHRLKSEIRVPTATKPGTWDMRTPLRDQDVETDLEESMMPSEDLTDVEDDASFDPEIKKAQPGVVAGGQDLVEAMDQLNIETGRSLLRGVPDARGQHLRFTDDGEAIQSPGNRNATVLRGVPAPVGRHTRFEDV</sequence>